<dbReference type="EMBL" id="ABOX02000007">
    <property type="protein sequence ID" value="EEF61992.1"/>
    <property type="molecule type" value="Genomic_DNA"/>
</dbReference>
<protein>
    <submittedName>
        <fullName evidence="1">Response regulator receiver protein</fullName>
    </submittedName>
</protein>
<dbReference type="SUPFAM" id="SSF52172">
    <property type="entry name" value="CheY-like"/>
    <property type="match status" value="1"/>
</dbReference>
<gene>
    <name evidence="1" type="ORF">Cflav_PD4655</name>
</gene>
<keyword evidence="2" id="KW-1185">Reference proteome</keyword>
<evidence type="ECO:0000313" key="1">
    <source>
        <dbReference type="EMBL" id="EEF61992.1"/>
    </source>
</evidence>
<dbReference type="InterPro" id="IPR011006">
    <property type="entry name" value="CheY-like_superfamily"/>
</dbReference>
<dbReference type="Gene3D" id="3.40.50.2300">
    <property type="match status" value="1"/>
</dbReference>
<proteinExistence type="predicted"/>
<name>B9XEA1_PEDPL</name>
<reference evidence="1 2" key="1">
    <citation type="journal article" date="2011" name="J. Bacteriol.">
        <title>Genome sequence of 'Pedosphaera parvula' Ellin514, an aerobic Verrucomicrobial isolate from pasture soil.</title>
        <authorList>
            <person name="Kant R."/>
            <person name="van Passel M.W."/>
            <person name="Sangwan P."/>
            <person name="Palva A."/>
            <person name="Lucas S."/>
            <person name="Copeland A."/>
            <person name="Lapidus A."/>
            <person name="Glavina Del Rio T."/>
            <person name="Dalin E."/>
            <person name="Tice H."/>
            <person name="Bruce D."/>
            <person name="Goodwin L."/>
            <person name="Pitluck S."/>
            <person name="Chertkov O."/>
            <person name="Larimer F.W."/>
            <person name="Land M.L."/>
            <person name="Hauser L."/>
            <person name="Brettin T.S."/>
            <person name="Detter J.C."/>
            <person name="Han S."/>
            <person name="de Vos W.M."/>
            <person name="Janssen P.H."/>
            <person name="Smidt H."/>
        </authorList>
    </citation>
    <scope>NUCLEOTIDE SEQUENCE [LARGE SCALE GENOMIC DNA]</scope>
    <source>
        <strain evidence="1 2">Ellin514</strain>
    </source>
</reference>
<dbReference type="Proteomes" id="UP000003688">
    <property type="component" value="Unassembled WGS sequence"/>
</dbReference>
<dbReference type="AlphaFoldDB" id="B9XEA1"/>
<comment type="caution">
    <text evidence="1">The sequence shown here is derived from an EMBL/GenBank/DDBJ whole genome shotgun (WGS) entry which is preliminary data.</text>
</comment>
<evidence type="ECO:0000313" key="2">
    <source>
        <dbReference type="Proteomes" id="UP000003688"/>
    </source>
</evidence>
<accession>B9XEA1</accession>
<organism evidence="1 2">
    <name type="scientific">Pedosphaera parvula (strain Ellin514)</name>
    <dbReference type="NCBI Taxonomy" id="320771"/>
    <lineage>
        <taxon>Bacteria</taxon>
        <taxon>Pseudomonadati</taxon>
        <taxon>Verrucomicrobiota</taxon>
        <taxon>Pedosphaerae</taxon>
        <taxon>Pedosphaerales</taxon>
        <taxon>Pedosphaeraceae</taxon>
        <taxon>Pedosphaera</taxon>
    </lineage>
</organism>
<sequence length="168" mass="18544">MRTQLIYYYLLYSLFGALRQGLPILANSALNVFAIFTRIFQAVTMTQPLALVLYEKLLPGTQLVNRLHDSGYRVVTVPGVEALVSSAEKERPMLVFADLVSSRAKVSEAIAKLKQNPTTTHLPVVAFVDEKDVASQNEARSAGANLVVNESALLPHLQHFLDQALHID</sequence>
<dbReference type="STRING" id="320771.Cflav_PD4655"/>